<evidence type="ECO:0000313" key="2">
    <source>
        <dbReference type="EMBL" id="JAH71528.1"/>
    </source>
</evidence>
<evidence type="ECO:0000256" key="1">
    <source>
        <dbReference type="SAM" id="Phobius"/>
    </source>
</evidence>
<organism evidence="2">
    <name type="scientific">Anguilla anguilla</name>
    <name type="common">European freshwater eel</name>
    <name type="synonym">Muraena anguilla</name>
    <dbReference type="NCBI Taxonomy" id="7936"/>
    <lineage>
        <taxon>Eukaryota</taxon>
        <taxon>Metazoa</taxon>
        <taxon>Chordata</taxon>
        <taxon>Craniata</taxon>
        <taxon>Vertebrata</taxon>
        <taxon>Euteleostomi</taxon>
        <taxon>Actinopterygii</taxon>
        <taxon>Neopterygii</taxon>
        <taxon>Teleostei</taxon>
        <taxon>Anguilliformes</taxon>
        <taxon>Anguillidae</taxon>
        <taxon>Anguilla</taxon>
    </lineage>
</organism>
<proteinExistence type="predicted"/>
<protein>
    <submittedName>
        <fullName evidence="2">Uncharacterized protein</fullName>
    </submittedName>
</protein>
<dbReference type="EMBL" id="GBXM01037049">
    <property type="protein sequence ID" value="JAH71528.1"/>
    <property type="molecule type" value="Transcribed_RNA"/>
</dbReference>
<reference evidence="2" key="1">
    <citation type="submission" date="2014-11" db="EMBL/GenBank/DDBJ databases">
        <authorList>
            <person name="Amaro Gonzalez C."/>
        </authorList>
    </citation>
    <scope>NUCLEOTIDE SEQUENCE</scope>
</reference>
<feature type="transmembrane region" description="Helical" evidence="1">
    <location>
        <begin position="12"/>
        <end position="36"/>
    </location>
</feature>
<name>A0A0E9V2N8_ANGAN</name>
<sequence>MWSEWNFTQFPTFWNAWIMCANFQGFLPSVCACMCMEMP</sequence>
<reference evidence="2" key="2">
    <citation type="journal article" date="2015" name="Fish Shellfish Immunol.">
        <title>Early steps in the European eel (Anguilla anguilla)-Vibrio vulnificus interaction in the gills: Role of the RtxA13 toxin.</title>
        <authorList>
            <person name="Callol A."/>
            <person name="Pajuelo D."/>
            <person name="Ebbesson L."/>
            <person name="Teles M."/>
            <person name="MacKenzie S."/>
            <person name="Amaro C."/>
        </authorList>
    </citation>
    <scope>NUCLEOTIDE SEQUENCE</scope>
</reference>
<keyword evidence="1" id="KW-0472">Membrane</keyword>
<accession>A0A0E9V2N8</accession>
<keyword evidence="1" id="KW-1133">Transmembrane helix</keyword>
<dbReference type="AlphaFoldDB" id="A0A0E9V2N8"/>
<keyword evidence="1" id="KW-0812">Transmembrane</keyword>